<dbReference type="GO" id="GO:0050135">
    <property type="term" value="F:NADP+ nucleosidase activity"/>
    <property type="evidence" value="ECO:0007669"/>
    <property type="project" value="InterPro"/>
</dbReference>
<dbReference type="InterPro" id="IPR025331">
    <property type="entry name" value="TNT"/>
</dbReference>
<feature type="compositionally biased region" description="Low complexity" evidence="1">
    <location>
        <begin position="14"/>
        <end position="27"/>
    </location>
</feature>
<evidence type="ECO:0000313" key="3">
    <source>
        <dbReference type="EMBL" id="OLF05220.1"/>
    </source>
</evidence>
<evidence type="ECO:0000259" key="2">
    <source>
        <dbReference type="Pfam" id="PF14021"/>
    </source>
</evidence>
<feature type="compositionally biased region" description="Low complexity" evidence="1">
    <location>
        <begin position="128"/>
        <end position="142"/>
    </location>
</feature>
<dbReference type="PANTHER" id="PTHR42059">
    <property type="entry name" value="TNT DOMAIN-CONTAINING PROTEIN"/>
    <property type="match status" value="1"/>
</dbReference>
<keyword evidence="4" id="KW-1185">Reference proteome</keyword>
<dbReference type="AlphaFoldDB" id="A0A1Q8BSY0"/>
<feature type="compositionally biased region" description="Polar residues" evidence="1">
    <location>
        <begin position="143"/>
        <end position="154"/>
    </location>
</feature>
<feature type="non-terminal residue" evidence="3">
    <location>
        <position position="1"/>
    </location>
</feature>
<dbReference type="PANTHER" id="PTHR42059:SF1">
    <property type="entry name" value="TNT DOMAIN-CONTAINING PROTEIN"/>
    <property type="match status" value="1"/>
</dbReference>
<dbReference type="InterPro" id="IPR053024">
    <property type="entry name" value="Fungal_surface_NADase"/>
</dbReference>
<dbReference type="RefSeq" id="WP_269844685.1">
    <property type="nucleotide sequence ID" value="NZ_MSIE01000143.1"/>
</dbReference>
<dbReference type="Pfam" id="PF14021">
    <property type="entry name" value="TNT"/>
    <property type="match status" value="1"/>
</dbReference>
<gene>
    <name evidence="3" type="ORF">BU204_37285</name>
</gene>
<name>A0A1Q8BSY0_9PSEU</name>
<protein>
    <recommendedName>
        <fullName evidence="2">TNT domain-containing protein</fullName>
    </recommendedName>
</protein>
<sequence>ARPVDAAPVESRGKGAAAAAPGAPAVGKPGGGQVASGAGLAAGAGVGQPGPGRTGSGVGAQAGVGEQPGAGRTGTGVPGHPANQAVGGQPGGRSGSGVSDGAAGKVGGVVGSVPPGQPANQPLGPGPGKVVAGVADGAAAPGQNQPGKQVNQAVGGQPVPAKPVPVHPAADQQAAGHQASADYPGQPVVRERDEALALFWVHMFPIGHMPVAADRPGRQVPPPPPELDYAAGLRFEPGDHPQAGLVETTHRLAALREGAPPVEATEPLGRADLAELVEGHDPLGGEHERDWDRRYQVRFGSVTPEGIRPDGLEFAWPPCEQYPEGGCAEAEAEVLDEGAEIDRFGPPEGRVFAEAGTAFARRSLPPAHLDQGYRRYRVLRPLPVWRALSAAWFAQPGGGVRYRTTHSAVELVALGYLTDITREEP</sequence>
<feature type="domain" description="TNT" evidence="2">
    <location>
        <begin position="335"/>
        <end position="419"/>
    </location>
</feature>
<feature type="region of interest" description="Disordered" evidence="1">
    <location>
        <begin position="1"/>
        <end position="184"/>
    </location>
</feature>
<accession>A0A1Q8BSY0</accession>
<evidence type="ECO:0000256" key="1">
    <source>
        <dbReference type="SAM" id="MobiDB-lite"/>
    </source>
</evidence>
<reference evidence="3 4" key="1">
    <citation type="submission" date="2016-12" db="EMBL/GenBank/DDBJ databases">
        <title>The draft genome sequence of Actinophytocola sp. 11-183.</title>
        <authorList>
            <person name="Wang W."/>
            <person name="Yuan L."/>
        </authorList>
    </citation>
    <scope>NUCLEOTIDE SEQUENCE [LARGE SCALE GENOMIC DNA]</scope>
    <source>
        <strain evidence="3 4">11-183</strain>
    </source>
</reference>
<organism evidence="3 4">
    <name type="scientific">Actinophytocola xanthii</name>
    <dbReference type="NCBI Taxonomy" id="1912961"/>
    <lineage>
        <taxon>Bacteria</taxon>
        <taxon>Bacillati</taxon>
        <taxon>Actinomycetota</taxon>
        <taxon>Actinomycetes</taxon>
        <taxon>Pseudonocardiales</taxon>
        <taxon>Pseudonocardiaceae</taxon>
    </lineage>
</organism>
<comment type="caution">
    <text evidence="3">The sequence shown here is derived from an EMBL/GenBank/DDBJ whole genome shotgun (WGS) entry which is preliminary data.</text>
</comment>
<evidence type="ECO:0000313" key="4">
    <source>
        <dbReference type="Proteomes" id="UP000185596"/>
    </source>
</evidence>
<dbReference type="Proteomes" id="UP000185596">
    <property type="component" value="Unassembled WGS sequence"/>
</dbReference>
<feature type="compositionally biased region" description="Gly residues" evidence="1">
    <location>
        <begin position="28"/>
        <end position="77"/>
    </location>
</feature>
<dbReference type="EMBL" id="MSIE01000143">
    <property type="protein sequence ID" value="OLF05220.1"/>
    <property type="molecule type" value="Genomic_DNA"/>
</dbReference>
<proteinExistence type="predicted"/>